<keyword evidence="2" id="KW-0217">Developmental protein</keyword>
<keyword evidence="6" id="KW-0804">Transcription</keyword>
<dbReference type="AlphaFoldDB" id="A0A8R2JPZ5"/>
<dbReference type="EnsemblMetazoa" id="XM_029488051.1">
    <property type="protein sequence ID" value="XP_029343911.1"/>
    <property type="gene ID" value="LOC100166502"/>
</dbReference>
<dbReference type="GO" id="GO:0007526">
    <property type="term" value="P:larval somatic muscle development"/>
    <property type="evidence" value="ECO:0007669"/>
    <property type="project" value="UniProtKB-ARBA"/>
</dbReference>
<evidence type="ECO:0000256" key="6">
    <source>
        <dbReference type="ARBA" id="ARBA00023163"/>
    </source>
</evidence>
<accession>A0A8R2JPZ5</accession>
<proteinExistence type="predicted"/>
<dbReference type="PROSITE" id="PS50097">
    <property type="entry name" value="BTB"/>
    <property type="match status" value="1"/>
</dbReference>
<dbReference type="InterPro" id="IPR011333">
    <property type="entry name" value="SKP1/BTB/POZ_sf"/>
</dbReference>
<name>A0A8R2JPZ5_ACYPI</name>
<evidence type="ECO:0000259" key="9">
    <source>
        <dbReference type="PROSITE" id="PS50097"/>
    </source>
</evidence>
<dbReference type="InterPro" id="IPR051095">
    <property type="entry name" value="Dros_DevTransReg"/>
</dbReference>
<keyword evidence="11" id="KW-1185">Reference proteome</keyword>
<dbReference type="OrthoDB" id="2311693at2759"/>
<sequence>MAADHFCLKWNNYPLNMVTELDSLRTSEDLVDVTLSCDGQLFKAHKVVLSMCSTYFRNVFKDNPCRHPVVILKDINQDDVQHCSILCINGTVYISEKKLESFLRTAELLQIKRSSWGSFYHKYRSRVNPNEFREKCYASTTATFYQ</sequence>
<dbReference type="Pfam" id="PF00651">
    <property type="entry name" value="BTB"/>
    <property type="match status" value="1"/>
</dbReference>
<protein>
    <recommendedName>
        <fullName evidence="9">BTB domain-containing protein</fullName>
    </recommendedName>
</protein>
<dbReference type="GO" id="GO:0005634">
    <property type="term" value="C:nucleus"/>
    <property type="evidence" value="ECO:0007669"/>
    <property type="project" value="UniProtKB-SubCell"/>
</dbReference>
<dbReference type="GeneID" id="100166502"/>
<dbReference type="CDD" id="cd18315">
    <property type="entry name" value="BTB_POZ_BAB-like"/>
    <property type="match status" value="1"/>
</dbReference>
<dbReference type="Gene3D" id="3.30.710.10">
    <property type="entry name" value="Potassium Channel Kv1.1, Chain A"/>
    <property type="match status" value="1"/>
</dbReference>
<dbReference type="GO" id="GO:0048813">
    <property type="term" value="P:dendrite morphogenesis"/>
    <property type="evidence" value="ECO:0007669"/>
    <property type="project" value="UniProtKB-ARBA"/>
</dbReference>
<evidence type="ECO:0000256" key="4">
    <source>
        <dbReference type="ARBA" id="ARBA00022902"/>
    </source>
</evidence>
<reference evidence="10" key="2">
    <citation type="submission" date="2022-06" db="UniProtKB">
        <authorList>
            <consortium name="EnsemblMetazoa"/>
        </authorList>
    </citation>
    <scope>IDENTIFICATION</scope>
</reference>
<reference evidence="11" key="1">
    <citation type="submission" date="2010-06" db="EMBL/GenBank/DDBJ databases">
        <authorList>
            <person name="Jiang H."/>
            <person name="Abraham K."/>
            <person name="Ali S."/>
            <person name="Alsbrooks S.L."/>
            <person name="Anim B.N."/>
            <person name="Anosike U.S."/>
            <person name="Attaway T."/>
            <person name="Bandaranaike D.P."/>
            <person name="Battles P.K."/>
            <person name="Bell S.N."/>
            <person name="Bell A.V."/>
            <person name="Beltran B."/>
            <person name="Bickham C."/>
            <person name="Bustamante Y."/>
            <person name="Caleb T."/>
            <person name="Canada A."/>
            <person name="Cardenas V."/>
            <person name="Carter K."/>
            <person name="Chacko J."/>
            <person name="Chandrabose M.N."/>
            <person name="Chavez D."/>
            <person name="Chavez A."/>
            <person name="Chen L."/>
            <person name="Chu H.-S."/>
            <person name="Claassen K.J."/>
            <person name="Cockrell R."/>
            <person name="Collins M."/>
            <person name="Cooper J.A."/>
            <person name="Cree A."/>
            <person name="Curry S.M."/>
            <person name="Da Y."/>
            <person name="Dao M.D."/>
            <person name="Das B."/>
            <person name="Davila M.-L."/>
            <person name="Davy-Carroll L."/>
            <person name="Denson S."/>
            <person name="Dinh H."/>
            <person name="Ebong V.E."/>
            <person name="Edwards J.R."/>
            <person name="Egan A."/>
            <person name="El-Daye J."/>
            <person name="Escobedo L."/>
            <person name="Fernandez S."/>
            <person name="Fernando P.R."/>
            <person name="Flagg N."/>
            <person name="Forbes L.D."/>
            <person name="Fowler R.G."/>
            <person name="Fu Q."/>
            <person name="Gabisi R.A."/>
            <person name="Ganer J."/>
            <person name="Garbino Pronczuk A."/>
            <person name="Garcia R.M."/>
            <person name="Garner T."/>
            <person name="Garrett T.E."/>
            <person name="Gonzalez D.A."/>
            <person name="Hamid H."/>
            <person name="Hawkins E.S."/>
            <person name="Hirani K."/>
            <person name="Hogues M.E."/>
            <person name="Hollins B."/>
            <person name="Hsiao C.-H."/>
            <person name="Jabil R."/>
            <person name="James M.L."/>
            <person name="Jhangiani S.N."/>
            <person name="Johnson B."/>
            <person name="Johnson Q."/>
            <person name="Joshi V."/>
            <person name="Kalu J.B."/>
            <person name="Kam C."/>
            <person name="Kashfia A."/>
            <person name="Keebler J."/>
            <person name="Kisamo H."/>
            <person name="Kovar C.L."/>
            <person name="Lago L.A."/>
            <person name="Lai C.-Y."/>
            <person name="Laidlaw J."/>
            <person name="Lara F."/>
            <person name="Le T.-K."/>
            <person name="Lee S.L."/>
            <person name="Legall F.H."/>
            <person name="Lemon S.J."/>
            <person name="Lewis L.R."/>
            <person name="Li B."/>
            <person name="Liu Y."/>
            <person name="Liu Y.-S."/>
            <person name="Lopez J."/>
            <person name="Lozado R.J."/>
            <person name="Lu J."/>
            <person name="Madu R.C."/>
            <person name="Maheshwari M."/>
            <person name="Maheshwari R."/>
            <person name="Malloy K."/>
            <person name="Martinez E."/>
            <person name="Mathew T."/>
            <person name="Mercado I.C."/>
            <person name="Mercado C."/>
            <person name="Meyer B."/>
            <person name="Montgomery K."/>
            <person name="Morgan M.B."/>
            <person name="Munidasa M."/>
            <person name="Nazareth L.V."/>
            <person name="Nelson J."/>
            <person name="Ng B.M."/>
            <person name="Nguyen N.B."/>
            <person name="Nguyen P.Q."/>
            <person name="Nguyen T."/>
            <person name="Obregon M."/>
            <person name="Okwuonu G.O."/>
            <person name="Onwere C.G."/>
            <person name="Orozco G."/>
            <person name="Parra A."/>
            <person name="Patel S."/>
            <person name="Patil S."/>
            <person name="Perez A."/>
            <person name="Perez Y."/>
            <person name="Pham C."/>
            <person name="Primus E.L."/>
            <person name="Pu L.-L."/>
            <person name="Puazo M."/>
            <person name="Qin X."/>
            <person name="Quiroz J.B."/>
            <person name="Reese J."/>
            <person name="Richards S."/>
            <person name="Rives C.M."/>
            <person name="Robberts R."/>
            <person name="Ruiz S.J."/>
            <person name="Ruiz M.J."/>
            <person name="Santibanez J."/>
            <person name="Schneider B.W."/>
            <person name="Sisson I."/>
            <person name="Smith M."/>
            <person name="Sodergren E."/>
            <person name="Song X.-Z."/>
            <person name="Song B.B."/>
            <person name="Summersgill H."/>
            <person name="Thelus R."/>
            <person name="Thornton R.D."/>
            <person name="Trejos Z.Y."/>
            <person name="Usmani K."/>
            <person name="Vattathil S."/>
            <person name="Villasana D."/>
            <person name="Walker D.L."/>
            <person name="Wang S."/>
            <person name="Wang K."/>
            <person name="White C.S."/>
            <person name="Williams A.C."/>
            <person name="Williamson J."/>
            <person name="Wilson K."/>
            <person name="Woghiren I.O."/>
            <person name="Woodworth J.R."/>
            <person name="Worley K.C."/>
            <person name="Wright R.A."/>
            <person name="Wu W."/>
            <person name="Young L."/>
            <person name="Zhang L."/>
            <person name="Zhang J."/>
            <person name="Zhu Y."/>
            <person name="Muzny D.M."/>
            <person name="Weinstock G."/>
            <person name="Gibbs R.A."/>
        </authorList>
    </citation>
    <scope>NUCLEOTIDE SEQUENCE [LARGE SCALE GENOMIC DNA]</scope>
    <source>
        <strain evidence="11">LSR1</strain>
    </source>
</reference>
<comment type="subcellular location">
    <subcellularLocation>
        <location evidence="1">Nucleus</location>
    </subcellularLocation>
</comment>
<dbReference type="RefSeq" id="XP_029343911.1">
    <property type="nucleotide sequence ID" value="XM_029488051.1"/>
</dbReference>
<evidence type="ECO:0000256" key="1">
    <source>
        <dbReference type="ARBA" id="ARBA00004123"/>
    </source>
</evidence>
<feature type="domain" description="BTB" evidence="9">
    <location>
        <begin position="31"/>
        <end position="96"/>
    </location>
</feature>
<dbReference type="SUPFAM" id="SSF54695">
    <property type="entry name" value="POZ domain"/>
    <property type="match status" value="1"/>
</dbReference>
<dbReference type="GO" id="GO:0045467">
    <property type="term" value="P:R7 cell development"/>
    <property type="evidence" value="ECO:0007669"/>
    <property type="project" value="UniProtKB-ARBA"/>
</dbReference>
<dbReference type="GO" id="GO:0016199">
    <property type="term" value="P:axon midline choice point recognition"/>
    <property type="evidence" value="ECO:0007669"/>
    <property type="project" value="UniProtKB-ARBA"/>
</dbReference>
<dbReference type="PANTHER" id="PTHR23110">
    <property type="entry name" value="BTB DOMAIN TRANSCRIPTION FACTOR"/>
    <property type="match status" value="1"/>
</dbReference>
<keyword evidence="5" id="KW-0805">Transcription regulation</keyword>
<dbReference type="GO" id="GO:0035167">
    <property type="term" value="P:larval lymph gland hemopoiesis"/>
    <property type="evidence" value="ECO:0007669"/>
    <property type="project" value="UniProtKB-ARBA"/>
</dbReference>
<dbReference type="GO" id="GO:0008406">
    <property type="term" value="P:gonad development"/>
    <property type="evidence" value="ECO:0007669"/>
    <property type="project" value="UniProtKB-ARBA"/>
</dbReference>
<dbReference type="Proteomes" id="UP000007819">
    <property type="component" value="Chromosome A1"/>
</dbReference>
<dbReference type="GO" id="GO:0006357">
    <property type="term" value="P:regulation of transcription by RNA polymerase II"/>
    <property type="evidence" value="ECO:0007669"/>
    <property type="project" value="TreeGrafter"/>
</dbReference>
<dbReference type="PANTHER" id="PTHR23110:SF111">
    <property type="entry name" value="LONGITUDINALS LACKING PROTEIN, ISOFORMS F_I_K_T"/>
    <property type="match status" value="1"/>
</dbReference>
<evidence type="ECO:0000256" key="5">
    <source>
        <dbReference type="ARBA" id="ARBA00023015"/>
    </source>
</evidence>
<evidence type="ECO:0000256" key="2">
    <source>
        <dbReference type="ARBA" id="ARBA00022473"/>
    </source>
</evidence>
<dbReference type="InterPro" id="IPR000210">
    <property type="entry name" value="BTB/POZ_dom"/>
</dbReference>
<evidence type="ECO:0000256" key="8">
    <source>
        <dbReference type="ARBA" id="ARBA00037382"/>
    </source>
</evidence>
<keyword evidence="7" id="KW-0539">Nucleus</keyword>
<evidence type="ECO:0000313" key="10">
    <source>
        <dbReference type="EnsemblMetazoa" id="XP_029343911.1"/>
    </source>
</evidence>
<dbReference type="KEGG" id="api:100166502"/>
<dbReference type="SMART" id="SM00225">
    <property type="entry name" value="BTB"/>
    <property type="match status" value="1"/>
</dbReference>
<evidence type="ECO:0000256" key="3">
    <source>
        <dbReference type="ARBA" id="ARBA00022782"/>
    </source>
</evidence>
<dbReference type="GO" id="GO:0045476">
    <property type="term" value="P:nurse cell apoptotic process"/>
    <property type="evidence" value="ECO:0007669"/>
    <property type="project" value="UniProtKB-ARBA"/>
</dbReference>
<comment type="function">
    <text evidence="8">Putative transcription factor required for axon growth and guidance in the central and peripheral nervous systems. Repels CNS axons away from the midline by promoting the expression of the midline repellent sli and its receptor robo.</text>
</comment>
<dbReference type="GO" id="GO:0007464">
    <property type="term" value="P:R3/R4 cell fate commitment"/>
    <property type="evidence" value="ECO:0007669"/>
    <property type="project" value="UniProtKB-ARBA"/>
</dbReference>
<organism evidence="10 11">
    <name type="scientific">Acyrthosiphon pisum</name>
    <name type="common">Pea aphid</name>
    <dbReference type="NCBI Taxonomy" id="7029"/>
    <lineage>
        <taxon>Eukaryota</taxon>
        <taxon>Metazoa</taxon>
        <taxon>Ecdysozoa</taxon>
        <taxon>Arthropoda</taxon>
        <taxon>Hexapoda</taxon>
        <taxon>Insecta</taxon>
        <taxon>Pterygota</taxon>
        <taxon>Neoptera</taxon>
        <taxon>Paraneoptera</taxon>
        <taxon>Hemiptera</taxon>
        <taxon>Sternorrhyncha</taxon>
        <taxon>Aphidomorpha</taxon>
        <taxon>Aphidoidea</taxon>
        <taxon>Aphididae</taxon>
        <taxon>Macrosiphini</taxon>
        <taxon>Acyrthosiphon</taxon>
    </lineage>
</organism>
<keyword evidence="4" id="KW-0524">Neurogenesis</keyword>
<keyword evidence="3" id="KW-0221">Differentiation</keyword>
<evidence type="ECO:0000256" key="7">
    <source>
        <dbReference type="ARBA" id="ARBA00023242"/>
    </source>
</evidence>
<evidence type="ECO:0000313" key="11">
    <source>
        <dbReference type="Proteomes" id="UP000007819"/>
    </source>
</evidence>